<feature type="binding site" evidence="3 4">
    <location>
        <position position="275"/>
    </location>
    <ligand>
        <name>Zn(2+)</name>
        <dbReference type="ChEBI" id="CHEBI:29105"/>
    </ligand>
</feature>
<dbReference type="GO" id="GO:0032259">
    <property type="term" value="P:methylation"/>
    <property type="evidence" value="ECO:0007669"/>
    <property type="project" value="UniProtKB-KW"/>
</dbReference>
<feature type="domain" description="Hcy-binding" evidence="5">
    <location>
        <begin position="1"/>
        <end position="290"/>
    </location>
</feature>
<dbReference type="GO" id="GO:0009086">
    <property type="term" value="P:methionine biosynthetic process"/>
    <property type="evidence" value="ECO:0007669"/>
    <property type="project" value="InterPro"/>
</dbReference>
<dbReference type="PANTHER" id="PTHR11103">
    <property type="entry name" value="SLR1189 PROTEIN"/>
    <property type="match status" value="1"/>
</dbReference>
<name>A0A520LJL2_9GAMM</name>
<sequence length="290" mass="31892">MMKILDGGIGIYLRESGAPFEQPEWSALALIEEPDSVRRAHLAFAEAGAGVITTNSYALVPFHIGETRFLEEGPRLLKLAGKLAAEVKNESKKNLLVAASIPPVFGSYEPDKFKPDEAIPLLNMFKENLIEFTDLVLAETVSSITEAKVIQDVFSDISQPLWISFSLEDKHIAEPKLRSGELVTDAIRSLDLSNCQALLFNCNQPEIMEQALVTAAPLLTNDTELGVYANGFVPDYNDKKANSGHSELREDLTPEQYLKFARYWKSLGATIIGGCCGIGVAHIARLRELL</sequence>
<dbReference type="SUPFAM" id="SSF82282">
    <property type="entry name" value="Homocysteine S-methyltransferase"/>
    <property type="match status" value="1"/>
</dbReference>
<feature type="binding site" evidence="4">
    <location>
        <position position="202"/>
    </location>
    <ligand>
        <name>Zn(2+)</name>
        <dbReference type="ChEBI" id="CHEBI:29105"/>
    </ligand>
</feature>
<dbReference type="InterPro" id="IPR017226">
    <property type="entry name" value="BHMT-like"/>
</dbReference>
<evidence type="ECO:0000256" key="3">
    <source>
        <dbReference type="PIRSR" id="PIRSR037505-2"/>
    </source>
</evidence>
<accession>A0A520LJL2</accession>
<evidence type="ECO:0000256" key="4">
    <source>
        <dbReference type="PROSITE-ProRule" id="PRU00333"/>
    </source>
</evidence>
<dbReference type="Proteomes" id="UP000318148">
    <property type="component" value="Unassembled WGS sequence"/>
</dbReference>
<evidence type="ECO:0000256" key="1">
    <source>
        <dbReference type="ARBA" id="ARBA00022603"/>
    </source>
</evidence>
<dbReference type="InterPro" id="IPR003726">
    <property type="entry name" value="HCY_dom"/>
</dbReference>
<keyword evidence="3 4" id="KW-0862">Zinc</keyword>
<dbReference type="InterPro" id="IPR036589">
    <property type="entry name" value="HCY_dom_sf"/>
</dbReference>
<evidence type="ECO:0000259" key="5">
    <source>
        <dbReference type="PROSITE" id="PS50970"/>
    </source>
</evidence>
<comment type="caution">
    <text evidence="6">The sequence shown here is derived from an EMBL/GenBank/DDBJ whole genome shotgun (WGS) entry which is preliminary data.</text>
</comment>
<dbReference type="EMBL" id="SHBO01000074">
    <property type="protein sequence ID" value="RZO02770.1"/>
    <property type="molecule type" value="Genomic_DNA"/>
</dbReference>
<gene>
    <name evidence="6" type="ORF">EVB02_04445</name>
</gene>
<feature type="binding site" evidence="3 4">
    <location>
        <position position="276"/>
    </location>
    <ligand>
        <name>Zn(2+)</name>
        <dbReference type="ChEBI" id="CHEBI:29105"/>
    </ligand>
</feature>
<keyword evidence="1 4" id="KW-0489">Methyltransferase</keyword>
<keyword evidence="3 4" id="KW-0479">Metal-binding</keyword>
<keyword evidence="2 4" id="KW-0808">Transferase</keyword>
<proteinExistence type="predicted"/>
<feature type="binding site" evidence="3">
    <location>
        <position position="195"/>
    </location>
    <ligand>
        <name>Zn(2+)</name>
        <dbReference type="ChEBI" id="CHEBI:29105"/>
    </ligand>
</feature>
<dbReference type="PROSITE" id="PS50970">
    <property type="entry name" value="HCY"/>
    <property type="match status" value="1"/>
</dbReference>
<organism evidence="6 7">
    <name type="scientific">SAR92 clade bacterium</name>
    <dbReference type="NCBI Taxonomy" id="2315479"/>
    <lineage>
        <taxon>Bacteria</taxon>
        <taxon>Pseudomonadati</taxon>
        <taxon>Pseudomonadota</taxon>
        <taxon>Gammaproteobacteria</taxon>
        <taxon>Cellvibrionales</taxon>
        <taxon>Porticoccaceae</taxon>
        <taxon>SAR92 clade</taxon>
    </lineage>
</organism>
<evidence type="ECO:0000313" key="6">
    <source>
        <dbReference type="EMBL" id="RZO02770.1"/>
    </source>
</evidence>
<dbReference type="AlphaFoldDB" id="A0A520LJL2"/>
<dbReference type="PIRSF" id="PIRSF037505">
    <property type="entry name" value="Betaine_HMT"/>
    <property type="match status" value="1"/>
</dbReference>
<comment type="cofactor">
    <cofactor evidence="3">
        <name>Zn(2+)</name>
        <dbReference type="ChEBI" id="CHEBI:29105"/>
    </cofactor>
    <text evidence="3">Binds 1 zinc ion per subunit.</text>
</comment>
<protein>
    <submittedName>
        <fullName evidence="6">Homocysteine S-methyltransferase</fullName>
    </submittedName>
</protein>
<evidence type="ECO:0000313" key="7">
    <source>
        <dbReference type="Proteomes" id="UP000318148"/>
    </source>
</evidence>
<dbReference type="PANTHER" id="PTHR11103:SF18">
    <property type="entry name" value="SLR1189 PROTEIN"/>
    <property type="match status" value="1"/>
</dbReference>
<dbReference type="GO" id="GO:0008270">
    <property type="term" value="F:zinc ion binding"/>
    <property type="evidence" value="ECO:0007669"/>
    <property type="project" value="InterPro"/>
</dbReference>
<dbReference type="Pfam" id="PF02574">
    <property type="entry name" value="S-methyl_trans"/>
    <property type="match status" value="1"/>
</dbReference>
<reference evidence="6 7" key="1">
    <citation type="submission" date="2019-02" db="EMBL/GenBank/DDBJ databases">
        <title>Prokaryotic population dynamics and viral predation in marine succession experiment using metagenomics: the confinement effect.</title>
        <authorList>
            <person name="Haro-Moreno J.M."/>
            <person name="Rodriguez-Valera F."/>
            <person name="Lopez-Perez M."/>
        </authorList>
    </citation>
    <scope>NUCLEOTIDE SEQUENCE [LARGE SCALE GENOMIC DNA]</scope>
    <source>
        <strain evidence="6">MED-G169</strain>
    </source>
</reference>
<dbReference type="Gene3D" id="3.20.20.330">
    <property type="entry name" value="Homocysteine-binding-like domain"/>
    <property type="match status" value="1"/>
</dbReference>
<evidence type="ECO:0000256" key="2">
    <source>
        <dbReference type="ARBA" id="ARBA00022679"/>
    </source>
</evidence>
<dbReference type="GO" id="GO:0008168">
    <property type="term" value="F:methyltransferase activity"/>
    <property type="evidence" value="ECO:0007669"/>
    <property type="project" value="UniProtKB-UniRule"/>
</dbReference>